<evidence type="ECO:0000313" key="2">
    <source>
        <dbReference type="EMBL" id="CAG8464448.1"/>
    </source>
</evidence>
<accession>A0A9N8Z187</accession>
<comment type="caution">
    <text evidence="2">The sequence shown here is derived from an EMBL/GenBank/DDBJ whole genome shotgun (WGS) entry which is preliminary data.</text>
</comment>
<evidence type="ECO:0000313" key="3">
    <source>
        <dbReference type="Proteomes" id="UP000789508"/>
    </source>
</evidence>
<dbReference type="Proteomes" id="UP000789508">
    <property type="component" value="Unassembled WGS sequence"/>
</dbReference>
<protein>
    <submittedName>
        <fullName evidence="2">9192_t:CDS:1</fullName>
    </submittedName>
</protein>
<proteinExistence type="predicted"/>
<reference evidence="2" key="1">
    <citation type="submission" date="2021-06" db="EMBL/GenBank/DDBJ databases">
        <authorList>
            <person name="Kallberg Y."/>
            <person name="Tangrot J."/>
            <person name="Rosling A."/>
        </authorList>
    </citation>
    <scope>NUCLEOTIDE SEQUENCE</scope>
    <source>
        <strain evidence="2">FL130A</strain>
    </source>
</reference>
<name>A0A9N8Z187_9GLOM</name>
<dbReference type="EMBL" id="CAJVPS010000202">
    <property type="protein sequence ID" value="CAG8464448.1"/>
    <property type="molecule type" value="Genomic_DNA"/>
</dbReference>
<gene>
    <name evidence="2" type="ORF">ALEPTO_LOCUS1704</name>
</gene>
<organism evidence="2 3">
    <name type="scientific">Ambispora leptoticha</name>
    <dbReference type="NCBI Taxonomy" id="144679"/>
    <lineage>
        <taxon>Eukaryota</taxon>
        <taxon>Fungi</taxon>
        <taxon>Fungi incertae sedis</taxon>
        <taxon>Mucoromycota</taxon>
        <taxon>Glomeromycotina</taxon>
        <taxon>Glomeromycetes</taxon>
        <taxon>Archaeosporales</taxon>
        <taxon>Ambisporaceae</taxon>
        <taxon>Ambispora</taxon>
    </lineage>
</organism>
<feature type="region of interest" description="Disordered" evidence="1">
    <location>
        <begin position="136"/>
        <end position="159"/>
    </location>
</feature>
<feature type="region of interest" description="Disordered" evidence="1">
    <location>
        <begin position="65"/>
        <end position="119"/>
    </location>
</feature>
<dbReference type="OrthoDB" id="2439183at2759"/>
<feature type="compositionally biased region" description="Low complexity" evidence="1">
    <location>
        <begin position="85"/>
        <end position="100"/>
    </location>
</feature>
<sequence>MQYEVAEEKYFEPVIINAALNSKKKSKAGFTPDRWRPRPIREMDLTIMVPPNQTLDDLLEEVRRDAAEKSTPTEDGAGTSADMFFNASGFTSGSSSISNTRENTRNTQEQEQPPPAQEQIADRSFGFSSMTSNQIVPIKKKSTKKPQPPTDINQIPEEESENYGITGTLGMFIKTLWGW</sequence>
<keyword evidence="3" id="KW-1185">Reference proteome</keyword>
<evidence type="ECO:0000256" key="1">
    <source>
        <dbReference type="SAM" id="MobiDB-lite"/>
    </source>
</evidence>
<dbReference type="AlphaFoldDB" id="A0A9N8Z187"/>